<organism evidence="1 2">
    <name type="scientific">Genlisea aurea</name>
    <dbReference type="NCBI Taxonomy" id="192259"/>
    <lineage>
        <taxon>Eukaryota</taxon>
        <taxon>Viridiplantae</taxon>
        <taxon>Streptophyta</taxon>
        <taxon>Embryophyta</taxon>
        <taxon>Tracheophyta</taxon>
        <taxon>Spermatophyta</taxon>
        <taxon>Magnoliopsida</taxon>
        <taxon>eudicotyledons</taxon>
        <taxon>Gunneridae</taxon>
        <taxon>Pentapetalae</taxon>
        <taxon>asterids</taxon>
        <taxon>lamiids</taxon>
        <taxon>Lamiales</taxon>
        <taxon>Lentibulariaceae</taxon>
        <taxon>Genlisea</taxon>
    </lineage>
</organism>
<protein>
    <submittedName>
        <fullName evidence="1">Uncharacterized protein</fullName>
    </submittedName>
</protein>
<comment type="caution">
    <text evidence="1">The sequence shown here is derived from an EMBL/GenBank/DDBJ whole genome shotgun (WGS) entry which is preliminary data.</text>
</comment>
<feature type="non-terminal residue" evidence="1">
    <location>
        <position position="1"/>
    </location>
</feature>
<dbReference type="EMBL" id="AUSU01000161">
    <property type="protein sequence ID" value="EPS74152.1"/>
    <property type="molecule type" value="Genomic_DNA"/>
</dbReference>
<dbReference type="PANTHER" id="PTHR34464">
    <property type="entry name" value="OS09G0376300 PROTEIN"/>
    <property type="match status" value="1"/>
</dbReference>
<sequence length="72" mass="8128">STRRNWKKNNNSRKGKIDADYDLVLVPSDGVSFSGSESDDSDWSVGWLEPSFHGDDDDSFAVLVPCYKQKEE</sequence>
<dbReference type="PANTHER" id="PTHR34464:SF3">
    <property type="entry name" value="OS09G0376300 PROTEIN"/>
    <property type="match status" value="1"/>
</dbReference>
<dbReference type="AlphaFoldDB" id="S8EN23"/>
<dbReference type="Proteomes" id="UP000015453">
    <property type="component" value="Unassembled WGS sequence"/>
</dbReference>
<feature type="non-terminal residue" evidence="1">
    <location>
        <position position="72"/>
    </location>
</feature>
<accession>S8EN23</accession>
<proteinExistence type="predicted"/>
<name>S8EN23_9LAMI</name>
<evidence type="ECO:0000313" key="1">
    <source>
        <dbReference type="EMBL" id="EPS74152.1"/>
    </source>
</evidence>
<keyword evidence="2" id="KW-1185">Reference proteome</keyword>
<reference evidence="1 2" key="1">
    <citation type="journal article" date="2013" name="BMC Genomics">
        <title>The miniature genome of a carnivorous plant Genlisea aurea contains a low number of genes and short non-coding sequences.</title>
        <authorList>
            <person name="Leushkin E.V."/>
            <person name="Sutormin R.A."/>
            <person name="Nabieva E.R."/>
            <person name="Penin A.A."/>
            <person name="Kondrashov A.S."/>
            <person name="Logacheva M.D."/>
        </authorList>
    </citation>
    <scope>NUCLEOTIDE SEQUENCE [LARGE SCALE GENOMIC DNA]</scope>
</reference>
<evidence type="ECO:0000313" key="2">
    <source>
        <dbReference type="Proteomes" id="UP000015453"/>
    </source>
</evidence>
<dbReference type="OrthoDB" id="686813at2759"/>
<gene>
    <name evidence="1" type="ORF">M569_00605</name>
</gene>